<comment type="similarity">
    <text evidence="2">Belongs to the Rht family.</text>
</comment>
<evidence type="ECO:0000256" key="1">
    <source>
        <dbReference type="ARBA" id="ARBA00004651"/>
    </source>
</evidence>
<feature type="transmembrane region" description="Helical" evidence="7">
    <location>
        <begin position="153"/>
        <end position="170"/>
    </location>
</feature>
<keyword evidence="4 7" id="KW-0812">Transmembrane</keyword>
<comment type="subcellular location">
    <subcellularLocation>
        <location evidence="1">Cell membrane</location>
        <topology evidence="1">Multi-pass membrane protein</topology>
    </subcellularLocation>
</comment>
<name>A0A931HEQ9_9SPHN</name>
<keyword evidence="5 7" id="KW-1133">Transmembrane helix</keyword>
<evidence type="ECO:0000313" key="8">
    <source>
        <dbReference type="EMBL" id="MBH0114780.1"/>
    </source>
</evidence>
<comment type="caution">
    <text evidence="8">The sequence shown here is derived from an EMBL/GenBank/DDBJ whole genome shotgun (WGS) entry which is preliminary data.</text>
</comment>
<evidence type="ECO:0000256" key="7">
    <source>
        <dbReference type="SAM" id="Phobius"/>
    </source>
</evidence>
<dbReference type="GO" id="GO:0042970">
    <property type="term" value="F:homoserine transmembrane transporter activity"/>
    <property type="evidence" value="ECO:0007669"/>
    <property type="project" value="TreeGrafter"/>
</dbReference>
<evidence type="ECO:0000256" key="4">
    <source>
        <dbReference type="ARBA" id="ARBA00022692"/>
    </source>
</evidence>
<dbReference type="RefSeq" id="WP_197166612.1">
    <property type="nucleotide sequence ID" value="NZ_JADZGI010000004.1"/>
</dbReference>
<feature type="transmembrane region" description="Helical" evidence="7">
    <location>
        <begin position="67"/>
        <end position="86"/>
    </location>
</feature>
<evidence type="ECO:0000313" key="9">
    <source>
        <dbReference type="Proteomes" id="UP000617634"/>
    </source>
</evidence>
<dbReference type="PANTHER" id="PTHR30086">
    <property type="entry name" value="ARGININE EXPORTER PROTEIN ARGO"/>
    <property type="match status" value="1"/>
</dbReference>
<organism evidence="8 9">
    <name type="scientific">Novosphingobium aureum</name>
    <dbReference type="NCBI Taxonomy" id="2792964"/>
    <lineage>
        <taxon>Bacteria</taxon>
        <taxon>Pseudomonadati</taxon>
        <taxon>Pseudomonadota</taxon>
        <taxon>Alphaproteobacteria</taxon>
        <taxon>Sphingomonadales</taxon>
        <taxon>Sphingomonadaceae</taxon>
        <taxon>Novosphingobium</taxon>
    </lineage>
</organism>
<sequence length="210" mass="22486">MALHNWWLFVVAVFLLSATPGPNMLHVLSRSVELGYRRSVAAMAGCLTALLCLLAASVAGLSTLLHAMPGLFTILRYAGAAYLLYLGYRAWRAPVEVAAAVEGTHGLSAPHVPARTVFRTGFTISISNPKAILFAAAFLPQFIDAGRPQLPQFAILVATFAVIEGLWYNIYALGGRSIAASLTRAPVKRLFNRLTGTVFAGFGLALLANR</sequence>
<proteinExistence type="inferred from homology"/>
<gene>
    <name evidence="8" type="ORF">I5E68_17670</name>
</gene>
<dbReference type="PIRSF" id="PIRSF006324">
    <property type="entry name" value="LeuE"/>
    <property type="match status" value="1"/>
</dbReference>
<dbReference type="AlphaFoldDB" id="A0A931HEQ9"/>
<evidence type="ECO:0000256" key="5">
    <source>
        <dbReference type="ARBA" id="ARBA00022989"/>
    </source>
</evidence>
<protein>
    <submittedName>
        <fullName evidence="8">LysE family translocator</fullName>
    </submittedName>
</protein>
<keyword evidence="3" id="KW-1003">Cell membrane</keyword>
<dbReference type="Pfam" id="PF01810">
    <property type="entry name" value="LysE"/>
    <property type="match status" value="1"/>
</dbReference>
<keyword evidence="9" id="KW-1185">Reference proteome</keyword>
<accession>A0A931HEQ9</accession>
<feature type="transmembrane region" description="Helical" evidence="7">
    <location>
        <begin position="6"/>
        <end position="28"/>
    </location>
</feature>
<reference evidence="8" key="1">
    <citation type="submission" date="2020-11" db="EMBL/GenBank/DDBJ databases">
        <title>Novosphingobium aureum sp. nov., a marine bacterium isolated from sediment of a salt flat.</title>
        <authorList>
            <person name="Yoo Y."/>
            <person name="Kim J.-J."/>
        </authorList>
    </citation>
    <scope>NUCLEOTIDE SEQUENCE</scope>
    <source>
        <strain evidence="8">YJ-S2-02</strain>
    </source>
</reference>
<dbReference type="GO" id="GO:0005886">
    <property type="term" value="C:plasma membrane"/>
    <property type="evidence" value="ECO:0007669"/>
    <property type="project" value="UniProtKB-SubCell"/>
</dbReference>
<dbReference type="EMBL" id="JADZGI010000004">
    <property type="protein sequence ID" value="MBH0114780.1"/>
    <property type="molecule type" value="Genomic_DNA"/>
</dbReference>
<dbReference type="PANTHER" id="PTHR30086:SF14">
    <property type="entry name" value="HOMOSERINE_HOMOSERINE LACTONE EFFLUX PROTEIN"/>
    <property type="match status" value="1"/>
</dbReference>
<evidence type="ECO:0000256" key="2">
    <source>
        <dbReference type="ARBA" id="ARBA00007928"/>
    </source>
</evidence>
<feature type="transmembrane region" description="Helical" evidence="7">
    <location>
        <begin position="40"/>
        <end position="61"/>
    </location>
</feature>
<evidence type="ECO:0000256" key="3">
    <source>
        <dbReference type="ARBA" id="ARBA00022475"/>
    </source>
</evidence>
<dbReference type="Proteomes" id="UP000617634">
    <property type="component" value="Unassembled WGS sequence"/>
</dbReference>
<dbReference type="InterPro" id="IPR001123">
    <property type="entry name" value="LeuE-type"/>
</dbReference>
<evidence type="ECO:0000256" key="6">
    <source>
        <dbReference type="ARBA" id="ARBA00023136"/>
    </source>
</evidence>
<keyword evidence="6 7" id="KW-0472">Membrane</keyword>